<keyword evidence="1" id="KW-0812">Transmembrane</keyword>
<keyword evidence="1" id="KW-1133">Transmembrane helix</keyword>
<protein>
    <submittedName>
        <fullName evidence="2">Uncharacterized protein</fullName>
    </submittedName>
</protein>
<dbReference type="AlphaFoldDB" id="A0A0F9IMX2"/>
<keyword evidence="1" id="KW-0472">Membrane</keyword>
<name>A0A0F9IMX2_9ZZZZ</name>
<gene>
    <name evidence="2" type="ORF">LCGC14_1559530</name>
</gene>
<organism evidence="2">
    <name type="scientific">marine sediment metagenome</name>
    <dbReference type="NCBI Taxonomy" id="412755"/>
    <lineage>
        <taxon>unclassified sequences</taxon>
        <taxon>metagenomes</taxon>
        <taxon>ecological metagenomes</taxon>
    </lineage>
</organism>
<evidence type="ECO:0000313" key="2">
    <source>
        <dbReference type="EMBL" id="KKM46609.1"/>
    </source>
</evidence>
<proteinExistence type="predicted"/>
<sequence length="78" mass="8987">MSRDTRIWFVAFGITIVIMGILWPLGFFDQFKSKPRLTVELKTSVFRSERTGACYEYFYEGALSQVVQIDCGLINDPN</sequence>
<dbReference type="EMBL" id="LAZR01012031">
    <property type="protein sequence ID" value="KKM46609.1"/>
    <property type="molecule type" value="Genomic_DNA"/>
</dbReference>
<evidence type="ECO:0000256" key="1">
    <source>
        <dbReference type="SAM" id="Phobius"/>
    </source>
</evidence>
<reference evidence="2" key="1">
    <citation type="journal article" date="2015" name="Nature">
        <title>Complex archaea that bridge the gap between prokaryotes and eukaryotes.</title>
        <authorList>
            <person name="Spang A."/>
            <person name="Saw J.H."/>
            <person name="Jorgensen S.L."/>
            <person name="Zaremba-Niedzwiedzka K."/>
            <person name="Martijn J."/>
            <person name="Lind A.E."/>
            <person name="van Eijk R."/>
            <person name="Schleper C."/>
            <person name="Guy L."/>
            <person name="Ettema T.J."/>
        </authorList>
    </citation>
    <scope>NUCLEOTIDE SEQUENCE</scope>
</reference>
<accession>A0A0F9IMX2</accession>
<feature type="transmembrane region" description="Helical" evidence="1">
    <location>
        <begin position="6"/>
        <end position="28"/>
    </location>
</feature>
<comment type="caution">
    <text evidence="2">The sequence shown here is derived from an EMBL/GenBank/DDBJ whole genome shotgun (WGS) entry which is preliminary data.</text>
</comment>